<dbReference type="InterPro" id="IPR036390">
    <property type="entry name" value="WH_DNA-bd_sf"/>
</dbReference>
<organism evidence="5">
    <name type="scientific">Aphanomyces stellatus</name>
    <dbReference type="NCBI Taxonomy" id="120398"/>
    <lineage>
        <taxon>Eukaryota</taxon>
        <taxon>Sar</taxon>
        <taxon>Stramenopiles</taxon>
        <taxon>Oomycota</taxon>
        <taxon>Saprolegniomycetes</taxon>
        <taxon>Saprolegniales</taxon>
        <taxon>Verrucalvaceae</taxon>
        <taxon>Aphanomyces</taxon>
    </lineage>
</organism>
<evidence type="ECO:0000313" key="5">
    <source>
        <dbReference type="EMBL" id="KAF0706202.1"/>
    </source>
</evidence>
<dbReference type="GO" id="GO:0003700">
    <property type="term" value="F:DNA-binding transcription factor activity"/>
    <property type="evidence" value="ECO:0007669"/>
    <property type="project" value="InterPro"/>
</dbReference>
<dbReference type="SUPFAM" id="SSF46785">
    <property type="entry name" value="Winged helix' DNA-binding domain"/>
    <property type="match status" value="1"/>
</dbReference>
<proteinExistence type="predicted"/>
<accession>A0A6A4Z4L0</accession>
<dbReference type="OrthoDB" id="60033at2759"/>
<evidence type="ECO:0000256" key="2">
    <source>
        <dbReference type="ARBA" id="ARBA00023125"/>
    </source>
</evidence>
<dbReference type="Gene3D" id="1.10.10.10">
    <property type="entry name" value="Winged helix-like DNA-binding domain superfamily/Winged helix DNA-binding domain"/>
    <property type="match status" value="1"/>
</dbReference>
<name>A0A6A4Z4L0_9STRA</name>
<dbReference type="AlphaFoldDB" id="A0A6A4Z4L0"/>
<dbReference type="EMBL" id="VJMH01003341">
    <property type="protein sequence ID" value="KAF0706202.1"/>
    <property type="molecule type" value="Genomic_DNA"/>
</dbReference>
<protein>
    <recommendedName>
        <fullName evidence="4">HSF-type DNA-binding domain-containing protein</fullName>
    </recommendedName>
</protein>
<dbReference type="Pfam" id="PF00447">
    <property type="entry name" value="HSF_DNA-bind"/>
    <property type="match status" value="1"/>
</dbReference>
<dbReference type="GO" id="GO:0043565">
    <property type="term" value="F:sequence-specific DNA binding"/>
    <property type="evidence" value="ECO:0007669"/>
    <property type="project" value="InterPro"/>
</dbReference>
<keyword evidence="3" id="KW-0539">Nucleus</keyword>
<gene>
    <name evidence="5" type="ORF">As57867_006772</name>
</gene>
<dbReference type="InterPro" id="IPR000232">
    <property type="entry name" value="HSF_DNA-bd"/>
</dbReference>
<feature type="non-terminal residue" evidence="5">
    <location>
        <position position="141"/>
    </location>
</feature>
<dbReference type="InterPro" id="IPR036388">
    <property type="entry name" value="WH-like_DNA-bd_sf"/>
</dbReference>
<evidence type="ECO:0000256" key="3">
    <source>
        <dbReference type="ARBA" id="ARBA00023242"/>
    </source>
</evidence>
<evidence type="ECO:0000256" key="1">
    <source>
        <dbReference type="ARBA" id="ARBA00004123"/>
    </source>
</evidence>
<comment type="subcellular location">
    <subcellularLocation>
        <location evidence="1">Nucleus</location>
    </subcellularLocation>
</comment>
<reference evidence="5" key="1">
    <citation type="submission" date="2019-06" db="EMBL/GenBank/DDBJ databases">
        <title>Genomics analysis of Aphanomyces spp. identifies a new class of oomycete effector associated with host adaptation.</title>
        <authorList>
            <person name="Gaulin E."/>
        </authorList>
    </citation>
    <scope>NUCLEOTIDE SEQUENCE</scope>
    <source>
        <strain evidence="5">CBS 578.67</strain>
    </source>
</reference>
<comment type="caution">
    <text evidence="5">The sequence shown here is derived from an EMBL/GenBank/DDBJ whole genome shotgun (WGS) entry which is preliminary data.</text>
</comment>
<evidence type="ECO:0000259" key="4">
    <source>
        <dbReference type="Pfam" id="PF00447"/>
    </source>
</evidence>
<keyword evidence="2" id="KW-0238">DNA-binding</keyword>
<sequence>MFQQDTKKQRTTGVPKFLRHLYSILTNEDPSIISWSVDGTAIQLFHVKRLENEVLQLNYFGFRKWTKTQSCVCTFSHAQLNRYSAPDSMAITRKQQQHTSNTLGSPSSTDSNLVWSDAEDDMFSDQDMCAIELSDLDVKVD</sequence>
<dbReference type="GO" id="GO:0005634">
    <property type="term" value="C:nucleus"/>
    <property type="evidence" value="ECO:0007669"/>
    <property type="project" value="UniProtKB-SubCell"/>
</dbReference>
<feature type="domain" description="HSF-type DNA-binding" evidence="4">
    <location>
        <begin position="17"/>
        <end position="67"/>
    </location>
</feature>